<feature type="region of interest" description="Disordered" evidence="1">
    <location>
        <begin position="202"/>
        <end position="283"/>
    </location>
</feature>
<feature type="region of interest" description="Disordered" evidence="1">
    <location>
        <begin position="840"/>
        <end position="866"/>
    </location>
</feature>
<reference evidence="2" key="1">
    <citation type="submission" date="2021-02" db="EMBL/GenBank/DDBJ databases">
        <authorList>
            <person name="Dougan E. K."/>
            <person name="Rhodes N."/>
            <person name="Thang M."/>
            <person name="Chan C."/>
        </authorList>
    </citation>
    <scope>NUCLEOTIDE SEQUENCE</scope>
</reference>
<dbReference type="PANTHER" id="PTHR48125:SF12">
    <property type="entry name" value="AT HOOK TRANSCRIPTION FACTOR FAMILY-RELATED"/>
    <property type="match status" value="1"/>
</dbReference>
<evidence type="ECO:0000256" key="1">
    <source>
        <dbReference type="SAM" id="MobiDB-lite"/>
    </source>
</evidence>
<organism evidence="2 3">
    <name type="scientific">Polarella glacialis</name>
    <name type="common">Dinoflagellate</name>
    <dbReference type="NCBI Taxonomy" id="89957"/>
    <lineage>
        <taxon>Eukaryota</taxon>
        <taxon>Sar</taxon>
        <taxon>Alveolata</taxon>
        <taxon>Dinophyceae</taxon>
        <taxon>Suessiales</taxon>
        <taxon>Suessiaceae</taxon>
        <taxon>Polarella</taxon>
    </lineage>
</organism>
<evidence type="ECO:0000313" key="2">
    <source>
        <dbReference type="EMBL" id="CAE8686666.1"/>
    </source>
</evidence>
<dbReference type="Proteomes" id="UP000626109">
    <property type="component" value="Unassembled WGS sequence"/>
</dbReference>
<evidence type="ECO:0000313" key="3">
    <source>
        <dbReference type="Proteomes" id="UP000626109"/>
    </source>
</evidence>
<feature type="compositionally biased region" description="Acidic residues" evidence="1">
    <location>
        <begin position="855"/>
        <end position="866"/>
    </location>
</feature>
<comment type="caution">
    <text evidence="2">The sequence shown here is derived from an EMBL/GenBank/DDBJ whole genome shotgun (WGS) entry which is preliminary data.</text>
</comment>
<dbReference type="PANTHER" id="PTHR48125">
    <property type="entry name" value="LP07818P1"/>
    <property type="match status" value="1"/>
</dbReference>
<dbReference type="EMBL" id="CAJNNW010026622">
    <property type="protein sequence ID" value="CAE8686666.1"/>
    <property type="molecule type" value="Genomic_DNA"/>
</dbReference>
<feature type="compositionally biased region" description="Low complexity" evidence="1">
    <location>
        <begin position="1"/>
        <end position="17"/>
    </location>
</feature>
<sequence>MSSSSSSRRQQDSENQSYWEKKQQQPQPQPQPQQQPSRKIANGPLSRGNDIRFGDHDVDHAVVEEGSADKQHGRSVEEYPDRSEEIKVVVRAVSAMPFLSIKKVRQKAEQGLSEEVSFFLTDLGVHEHSALLNKVVDEMGLQLAMLAAVDSASVANRVAVDKLRVVGGTVQLSVGSSMCKSFLLTLHLVLVKDLLAAASKETSENLALGEQEKTQELPRREIPVSAESPEQKEDREEPAESPGQPPPSVGTPATPERVVPPPPLAAPVKAKAPPPAAPKAKAQPFQVGDRVLACFYGDWHPAVVQGTELGAYEGVPMIEVLWDGEFSLSYVLVTEVKLAEAALEEPGLPKPMIPPPPPGGPAAPSTGQTPPPPVRRQPEAEHAAKDKAVPPPPPLPPQRLFQPPAAQKQQVDSPPRISEPSAASEEHPTEDGNRAGDAHVGTVSSYNPFQGFGYIMCKTLPKEVWFGKQCLPDELQWREDLAASAVSFHLEPSEDGRLRAEDDSVKLLDLAADPSARGATRSRKGKQIPMASNTSPDTSGVVVGKAQKRKNAKRRLENELLDLLEAPAEGAQKEAEEKELEELEVEVEAPKTPQRRRTVLRQAVRPTPVTRKARKGRKGVSSAADADETPALGKCGAAETAEAPVVKDGPPCGLCDEQAMMCEDEDDDECLGAELGMCRKHFKELEGLERRLAKWSMQICDADANELHALSRGGSVGLRSGVFHDLAKVKLLVDYLIQRGCDAFSGEFFETPLESAITEWRVLSKKLELQKLLGHRVPKALKDDEAEEKGIRNVAKVLALLWKAGEGSVSDEHKADADILAAEALVEVPGAKEFLDQLDPSSTMAQGADGRWCVDPDDDEEGEEET</sequence>
<feature type="region of interest" description="Disordered" evidence="1">
    <location>
        <begin position="607"/>
        <end position="628"/>
    </location>
</feature>
<feature type="compositionally biased region" description="Pro residues" evidence="1">
    <location>
        <begin position="348"/>
        <end position="361"/>
    </location>
</feature>
<gene>
    <name evidence="2" type="ORF">PGLA2088_LOCUS25089</name>
</gene>
<dbReference type="AlphaFoldDB" id="A0A813JR77"/>
<feature type="region of interest" description="Disordered" evidence="1">
    <location>
        <begin position="1"/>
        <end position="57"/>
    </location>
</feature>
<proteinExistence type="predicted"/>
<feature type="region of interest" description="Disordered" evidence="1">
    <location>
        <begin position="515"/>
        <end position="550"/>
    </location>
</feature>
<feature type="region of interest" description="Disordered" evidence="1">
    <location>
        <begin position="346"/>
        <end position="439"/>
    </location>
</feature>
<feature type="compositionally biased region" description="Basic and acidic residues" evidence="1">
    <location>
        <begin position="376"/>
        <end position="388"/>
    </location>
</feature>
<protein>
    <submittedName>
        <fullName evidence="2">Uncharacterized protein</fullName>
    </submittedName>
</protein>
<name>A0A813JR77_POLGL</name>
<feature type="compositionally biased region" description="Basic and acidic residues" evidence="1">
    <location>
        <begin position="424"/>
        <end position="437"/>
    </location>
</feature>
<accession>A0A813JR77</accession>
<feature type="compositionally biased region" description="Basic and acidic residues" evidence="1">
    <location>
        <begin position="210"/>
        <end position="222"/>
    </location>
</feature>